<reference evidence="2" key="2">
    <citation type="submission" date="2007-04" db="EMBL/GenBank/DDBJ databases">
        <title>Draft genome sequence of Bacteroides ovatus (ATCC 8483).</title>
        <authorList>
            <person name="Sudarsanam P."/>
            <person name="Ley R."/>
            <person name="Guruge J."/>
            <person name="Turnbaugh P.J."/>
            <person name="Mahowald M."/>
            <person name="Liep D."/>
            <person name="Gordon J."/>
        </authorList>
    </citation>
    <scope>NUCLEOTIDE SEQUENCE [LARGE SCALE GENOMIC DNA]</scope>
    <source>
        <strain evidence="2">ATCC 8483 / DSM 1896 / JCM 5824 / BCRC 10623 / CCUG 4943 / NCTC 11153</strain>
    </source>
</reference>
<comment type="caution">
    <text evidence="1">The sequence shown here is derived from an EMBL/GenBank/DDBJ whole genome shotgun (WGS) entry which is preliminary data.</text>
</comment>
<proteinExistence type="predicted"/>
<dbReference type="EMBL" id="AAXF02000050">
    <property type="protein sequence ID" value="EDO11229.1"/>
    <property type="molecule type" value="Genomic_DNA"/>
</dbReference>
<evidence type="ECO:0000313" key="2">
    <source>
        <dbReference type="Proteomes" id="UP000005475"/>
    </source>
</evidence>
<reference evidence="1 2" key="1">
    <citation type="submission" date="2007-03" db="EMBL/GenBank/DDBJ databases">
        <authorList>
            <person name="Fulton L."/>
            <person name="Clifton S."/>
            <person name="Fulton B."/>
            <person name="Xu J."/>
            <person name="Minx P."/>
            <person name="Pepin K.H."/>
            <person name="Johnson M."/>
            <person name="Thiruvilangam P."/>
            <person name="Bhonagiri V."/>
            <person name="Nash W.E."/>
            <person name="Mardis E.R."/>
            <person name="Wilson R.K."/>
        </authorList>
    </citation>
    <scope>NUCLEOTIDE SEQUENCE [LARGE SCALE GENOMIC DNA]</scope>
    <source>
        <strain evidence="2">ATCC 8483 / DSM 1896 / JCM 5824 / BCRC 10623 / CCUG 4943 / NCTC 11153</strain>
    </source>
</reference>
<sequence length="44" mass="5000">MTNPNHWERLQILGTFPQSFAGKTSSKNSFLLFTKLIFASLTII</sequence>
<dbReference type="AlphaFoldDB" id="A0AAN3A738"/>
<gene>
    <name evidence="1" type="ORF">BACOVA_03132</name>
</gene>
<dbReference type="Proteomes" id="UP000005475">
    <property type="component" value="Unassembled WGS sequence"/>
</dbReference>
<accession>A0AAN3A738</accession>
<protein>
    <submittedName>
        <fullName evidence="1">Uncharacterized protein</fullName>
    </submittedName>
</protein>
<evidence type="ECO:0000313" key="1">
    <source>
        <dbReference type="EMBL" id="EDO11229.1"/>
    </source>
</evidence>
<name>A0AAN3A738_BACO1</name>
<organism evidence="1 2">
    <name type="scientific">Bacteroides ovatus (strain ATCC 8483 / DSM 1896 / JCM 5824 / BCRC 10623 / CCUG 4943 / NCTC 11153)</name>
    <dbReference type="NCBI Taxonomy" id="411476"/>
    <lineage>
        <taxon>Bacteria</taxon>
        <taxon>Pseudomonadati</taxon>
        <taxon>Bacteroidota</taxon>
        <taxon>Bacteroidia</taxon>
        <taxon>Bacteroidales</taxon>
        <taxon>Bacteroidaceae</taxon>
        <taxon>Bacteroides</taxon>
    </lineage>
</organism>